<gene>
    <name evidence="2" type="primary">galE1</name>
    <name evidence="2" type="ORF">KSB_63500</name>
</gene>
<dbReference type="InterPro" id="IPR036291">
    <property type="entry name" value="NAD(P)-bd_dom_sf"/>
</dbReference>
<organism evidence="2 3">
    <name type="scientific">Ktedonobacter robiniae</name>
    <dbReference type="NCBI Taxonomy" id="2778365"/>
    <lineage>
        <taxon>Bacteria</taxon>
        <taxon>Bacillati</taxon>
        <taxon>Chloroflexota</taxon>
        <taxon>Ktedonobacteria</taxon>
        <taxon>Ktedonobacterales</taxon>
        <taxon>Ktedonobacteraceae</taxon>
        <taxon>Ktedonobacter</taxon>
    </lineage>
</organism>
<accession>A0ABQ3UZS7</accession>
<dbReference type="Gene3D" id="3.40.50.720">
    <property type="entry name" value="NAD(P)-binding Rossmann-like Domain"/>
    <property type="match status" value="1"/>
</dbReference>
<evidence type="ECO:0000313" key="3">
    <source>
        <dbReference type="Proteomes" id="UP000654345"/>
    </source>
</evidence>
<dbReference type="Pfam" id="PF01370">
    <property type="entry name" value="Epimerase"/>
    <property type="match status" value="1"/>
</dbReference>
<dbReference type="InterPro" id="IPR001509">
    <property type="entry name" value="Epimerase_deHydtase"/>
</dbReference>
<dbReference type="Proteomes" id="UP000654345">
    <property type="component" value="Unassembled WGS sequence"/>
</dbReference>
<name>A0ABQ3UZS7_9CHLR</name>
<dbReference type="PANTHER" id="PTHR48079:SF6">
    <property type="entry name" value="NAD(P)-BINDING DOMAIN-CONTAINING PROTEIN-RELATED"/>
    <property type="match status" value="1"/>
</dbReference>
<sequence>MKTILITGATGKVGSHFVPRLLQRENNVRLLVRRAEQAEAFHKLGAEVIVGDLSQEDRLASAVAGVQIVVHLAAFFRGTDQEQIRTTNEDGALALANASLSAGVERFVFTSTNQVYGPDQSRPAREDDPLRPAFTYPQSKVAAEQALLELYRTRGLGLRILRLSFVYGEGDTHVHDSLPIFGERQWHPAKRLHMVHHADVSQALLRAIATPGIDGQIYNVADDAPMSLAELRRLNGLPEVASDADASFKNPWEMIVDTLRIRDELGFRPIYPSYYAARDAGAL</sequence>
<dbReference type="SUPFAM" id="SSF51735">
    <property type="entry name" value="NAD(P)-binding Rossmann-fold domains"/>
    <property type="match status" value="1"/>
</dbReference>
<evidence type="ECO:0000313" key="2">
    <source>
        <dbReference type="EMBL" id="GHO57875.1"/>
    </source>
</evidence>
<dbReference type="EMBL" id="BNJG01000002">
    <property type="protein sequence ID" value="GHO57875.1"/>
    <property type="molecule type" value="Genomic_DNA"/>
</dbReference>
<feature type="domain" description="NAD-dependent epimerase/dehydratase" evidence="1">
    <location>
        <begin position="4"/>
        <end position="221"/>
    </location>
</feature>
<dbReference type="PANTHER" id="PTHR48079">
    <property type="entry name" value="PROTEIN YEEZ"/>
    <property type="match status" value="1"/>
</dbReference>
<keyword evidence="3" id="KW-1185">Reference proteome</keyword>
<protein>
    <submittedName>
        <fullName evidence="2">dTDP-4-dehydrorhamnose 3,5-epimerase</fullName>
    </submittedName>
</protein>
<evidence type="ECO:0000259" key="1">
    <source>
        <dbReference type="Pfam" id="PF01370"/>
    </source>
</evidence>
<reference evidence="2 3" key="1">
    <citation type="journal article" date="2021" name="Int. J. Syst. Evol. Microbiol.">
        <title>Reticulibacter mediterranei gen. nov., sp. nov., within the new family Reticulibacteraceae fam. nov., and Ktedonospora formicarum gen. nov., sp. nov., Ktedonobacter robiniae sp. nov., Dictyobacter formicarum sp. nov. and Dictyobacter arantiisoli sp. nov., belonging to the class Ktedonobacteria.</title>
        <authorList>
            <person name="Yabe S."/>
            <person name="Zheng Y."/>
            <person name="Wang C.M."/>
            <person name="Sakai Y."/>
            <person name="Abe K."/>
            <person name="Yokota A."/>
            <person name="Donadio S."/>
            <person name="Cavaletti L."/>
            <person name="Monciardini P."/>
        </authorList>
    </citation>
    <scope>NUCLEOTIDE SEQUENCE [LARGE SCALE GENOMIC DNA]</scope>
    <source>
        <strain evidence="2 3">SOSP1-30</strain>
    </source>
</reference>
<dbReference type="RefSeq" id="WP_201374166.1">
    <property type="nucleotide sequence ID" value="NZ_BNJG01000002.1"/>
</dbReference>
<proteinExistence type="predicted"/>
<comment type="caution">
    <text evidence="2">The sequence shown here is derived from an EMBL/GenBank/DDBJ whole genome shotgun (WGS) entry which is preliminary data.</text>
</comment>
<dbReference type="InterPro" id="IPR051783">
    <property type="entry name" value="NAD(P)-dependent_oxidoreduct"/>
</dbReference>